<dbReference type="InterPro" id="IPR050396">
    <property type="entry name" value="Glycosyltr_51/Transpeptidase"/>
</dbReference>
<evidence type="ECO:0000256" key="15">
    <source>
        <dbReference type="ARBA" id="ARBA00023316"/>
    </source>
</evidence>
<name>A0A172TM72_9BACL</name>
<feature type="compositionally biased region" description="Low complexity" evidence="18">
    <location>
        <begin position="848"/>
        <end position="858"/>
    </location>
</feature>
<dbReference type="SUPFAM" id="SSF49265">
    <property type="entry name" value="Fibronectin type III"/>
    <property type="match status" value="1"/>
</dbReference>
<dbReference type="Proteomes" id="UP000076927">
    <property type="component" value="Chromosome"/>
</dbReference>
<feature type="compositionally biased region" description="Low complexity" evidence="18">
    <location>
        <begin position="745"/>
        <end position="754"/>
    </location>
</feature>
<dbReference type="GO" id="GO:0071555">
    <property type="term" value="P:cell wall organization"/>
    <property type="evidence" value="ECO:0007669"/>
    <property type="project" value="UniProtKB-KW"/>
</dbReference>
<feature type="transmembrane region" description="Helical" evidence="19">
    <location>
        <begin position="29"/>
        <end position="53"/>
    </location>
</feature>
<keyword evidence="7" id="KW-0808">Transferase</keyword>
<dbReference type="NCBIfam" id="TIGR02074">
    <property type="entry name" value="PBP_1a_fam"/>
    <property type="match status" value="1"/>
</dbReference>
<dbReference type="GO" id="GO:0008658">
    <property type="term" value="F:penicillin binding"/>
    <property type="evidence" value="ECO:0007669"/>
    <property type="project" value="InterPro"/>
</dbReference>
<dbReference type="Pfam" id="PF00905">
    <property type="entry name" value="Transpeptidase"/>
    <property type="match status" value="1"/>
</dbReference>
<keyword evidence="22" id="KW-1185">Reference proteome</keyword>
<keyword evidence="12 19" id="KW-1133">Transmembrane helix</keyword>
<accession>A0A172TM72</accession>
<dbReference type="EMBL" id="CP011388">
    <property type="protein sequence ID" value="ANE47883.1"/>
    <property type="molecule type" value="Genomic_DNA"/>
</dbReference>
<keyword evidence="10" id="KW-0133">Cell shape</keyword>
<evidence type="ECO:0000256" key="2">
    <source>
        <dbReference type="ARBA" id="ARBA00007739"/>
    </source>
</evidence>
<dbReference type="RefSeq" id="WP_068609055.1">
    <property type="nucleotide sequence ID" value="NZ_CP011388.1"/>
</dbReference>
<dbReference type="GO" id="GO:0006508">
    <property type="term" value="P:proteolysis"/>
    <property type="evidence" value="ECO:0007669"/>
    <property type="project" value="UniProtKB-KW"/>
</dbReference>
<evidence type="ECO:0000256" key="9">
    <source>
        <dbReference type="ARBA" id="ARBA00022801"/>
    </source>
</evidence>
<feature type="compositionally biased region" description="Basic and acidic residues" evidence="18">
    <location>
        <begin position="862"/>
        <end position="877"/>
    </location>
</feature>
<comment type="similarity">
    <text evidence="2">In the N-terminal section; belongs to the glycosyltransferase 51 family.</text>
</comment>
<dbReference type="GO" id="GO:0008955">
    <property type="term" value="F:peptidoglycan glycosyltransferase activity"/>
    <property type="evidence" value="ECO:0007669"/>
    <property type="project" value="UniProtKB-EC"/>
</dbReference>
<dbReference type="PATRIC" id="fig|1178515.4.peg.3641"/>
<dbReference type="Gene3D" id="2.60.40.10">
    <property type="entry name" value="Immunoglobulins"/>
    <property type="match status" value="1"/>
</dbReference>
<proteinExistence type="inferred from homology"/>
<dbReference type="GO" id="GO:0008360">
    <property type="term" value="P:regulation of cell shape"/>
    <property type="evidence" value="ECO:0007669"/>
    <property type="project" value="UniProtKB-KW"/>
</dbReference>
<dbReference type="InterPro" id="IPR023346">
    <property type="entry name" value="Lysozyme-like_dom_sf"/>
</dbReference>
<keyword evidence="5" id="KW-0645">Protease</keyword>
<dbReference type="OrthoDB" id="9766909at2"/>
<keyword evidence="14" id="KW-0511">Multifunctional enzyme</keyword>
<dbReference type="GO" id="GO:0030288">
    <property type="term" value="C:outer membrane-bounded periplasmic space"/>
    <property type="evidence" value="ECO:0007669"/>
    <property type="project" value="TreeGrafter"/>
</dbReference>
<evidence type="ECO:0000256" key="10">
    <source>
        <dbReference type="ARBA" id="ARBA00022960"/>
    </source>
</evidence>
<evidence type="ECO:0000256" key="1">
    <source>
        <dbReference type="ARBA" id="ARBA00007090"/>
    </source>
</evidence>
<dbReference type="InterPro" id="IPR001460">
    <property type="entry name" value="PCN-bd_Tpept"/>
</dbReference>
<evidence type="ECO:0000256" key="14">
    <source>
        <dbReference type="ARBA" id="ARBA00023268"/>
    </source>
</evidence>
<dbReference type="KEGG" id="pswu:SY83_18065"/>
<dbReference type="SUPFAM" id="SSF56601">
    <property type="entry name" value="beta-lactamase/transpeptidase-like"/>
    <property type="match status" value="1"/>
</dbReference>
<feature type="compositionally biased region" description="Acidic residues" evidence="18">
    <location>
        <begin position="763"/>
        <end position="784"/>
    </location>
</feature>
<dbReference type="Gene3D" id="3.40.710.10">
    <property type="entry name" value="DD-peptidase/beta-lactamase superfamily"/>
    <property type="match status" value="1"/>
</dbReference>
<keyword evidence="11" id="KW-0573">Peptidoglycan synthesis</keyword>
<dbReference type="SUPFAM" id="SSF53955">
    <property type="entry name" value="Lysozyme-like"/>
    <property type="match status" value="1"/>
</dbReference>
<evidence type="ECO:0000256" key="18">
    <source>
        <dbReference type="SAM" id="MobiDB-lite"/>
    </source>
</evidence>
<comment type="catalytic activity">
    <reaction evidence="17">
        <text>[GlcNAc-(1-&gt;4)-Mur2Ac(oyl-L-Ala-gamma-D-Glu-L-Lys-D-Ala-D-Ala)](n)-di-trans,octa-cis-undecaprenyl diphosphate + beta-D-GlcNAc-(1-&gt;4)-Mur2Ac(oyl-L-Ala-gamma-D-Glu-L-Lys-D-Ala-D-Ala)-di-trans,octa-cis-undecaprenyl diphosphate = [GlcNAc-(1-&gt;4)-Mur2Ac(oyl-L-Ala-gamma-D-Glu-L-Lys-D-Ala-D-Ala)](n+1)-di-trans,octa-cis-undecaprenyl diphosphate + di-trans,octa-cis-undecaprenyl diphosphate + H(+)</text>
        <dbReference type="Rhea" id="RHEA:23708"/>
        <dbReference type="Rhea" id="RHEA-COMP:9602"/>
        <dbReference type="Rhea" id="RHEA-COMP:9603"/>
        <dbReference type="ChEBI" id="CHEBI:15378"/>
        <dbReference type="ChEBI" id="CHEBI:58405"/>
        <dbReference type="ChEBI" id="CHEBI:60033"/>
        <dbReference type="ChEBI" id="CHEBI:78435"/>
        <dbReference type="EC" id="2.4.99.28"/>
    </reaction>
</comment>
<dbReference type="STRING" id="1178515.SY83_18065"/>
<organism evidence="21 22">
    <name type="scientific">Paenibacillus swuensis</name>
    <dbReference type="NCBI Taxonomy" id="1178515"/>
    <lineage>
        <taxon>Bacteria</taxon>
        <taxon>Bacillati</taxon>
        <taxon>Bacillota</taxon>
        <taxon>Bacilli</taxon>
        <taxon>Bacillales</taxon>
        <taxon>Paenibacillaceae</taxon>
        <taxon>Paenibacillus</taxon>
    </lineage>
</organism>
<dbReference type="InterPro" id="IPR003961">
    <property type="entry name" value="FN3_dom"/>
</dbReference>
<evidence type="ECO:0000256" key="12">
    <source>
        <dbReference type="ARBA" id="ARBA00022989"/>
    </source>
</evidence>
<keyword evidence="3" id="KW-1003">Cell membrane</keyword>
<gene>
    <name evidence="21" type="ORF">SY83_18065</name>
</gene>
<reference evidence="21 22" key="1">
    <citation type="submission" date="2015-01" db="EMBL/GenBank/DDBJ databases">
        <title>Paenibacillus swuensis/DY6/whole genome sequencing.</title>
        <authorList>
            <person name="Kim M.K."/>
            <person name="Srinivasan S."/>
            <person name="Lee J.-J."/>
        </authorList>
    </citation>
    <scope>NUCLEOTIDE SEQUENCE [LARGE SCALE GENOMIC DNA]</scope>
    <source>
        <strain evidence="21 22">DY6</strain>
    </source>
</reference>
<keyword evidence="4" id="KW-0121">Carboxypeptidase</keyword>
<feature type="region of interest" description="Disordered" evidence="18">
    <location>
        <begin position="1"/>
        <end position="22"/>
    </location>
</feature>
<evidence type="ECO:0000313" key="22">
    <source>
        <dbReference type="Proteomes" id="UP000076927"/>
    </source>
</evidence>
<dbReference type="InterPro" id="IPR012338">
    <property type="entry name" value="Beta-lactam/transpept-like"/>
</dbReference>
<keyword evidence="9" id="KW-0378">Hydrolase</keyword>
<dbReference type="PANTHER" id="PTHR32282">
    <property type="entry name" value="BINDING PROTEIN TRANSPEPTIDASE, PUTATIVE-RELATED"/>
    <property type="match status" value="1"/>
</dbReference>
<dbReference type="GO" id="GO:0009002">
    <property type="term" value="F:serine-type D-Ala-D-Ala carboxypeptidase activity"/>
    <property type="evidence" value="ECO:0007669"/>
    <property type="project" value="UniProtKB-EC"/>
</dbReference>
<dbReference type="AlphaFoldDB" id="A0A172TM72"/>
<comment type="catalytic activity">
    <reaction evidence="16">
        <text>Preferential cleavage: (Ac)2-L-Lys-D-Ala-|-D-Ala. Also transpeptidation of peptidyl-alanyl moieties that are N-acyl substituents of D-alanine.</text>
        <dbReference type="EC" id="3.4.16.4"/>
    </reaction>
</comment>
<evidence type="ECO:0000256" key="5">
    <source>
        <dbReference type="ARBA" id="ARBA00022670"/>
    </source>
</evidence>
<dbReference type="PANTHER" id="PTHR32282:SF32">
    <property type="entry name" value="PENICILLIN-BINDING PROTEIN 2A"/>
    <property type="match status" value="1"/>
</dbReference>
<evidence type="ECO:0000256" key="6">
    <source>
        <dbReference type="ARBA" id="ARBA00022676"/>
    </source>
</evidence>
<evidence type="ECO:0000256" key="4">
    <source>
        <dbReference type="ARBA" id="ARBA00022645"/>
    </source>
</evidence>
<keyword evidence="13 19" id="KW-0472">Membrane</keyword>
<evidence type="ECO:0000256" key="19">
    <source>
        <dbReference type="SAM" id="Phobius"/>
    </source>
</evidence>
<dbReference type="GO" id="GO:0009252">
    <property type="term" value="P:peptidoglycan biosynthetic process"/>
    <property type="evidence" value="ECO:0007669"/>
    <property type="project" value="UniProtKB-KW"/>
</dbReference>
<keyword evidence="8 19" id="KW-0812">Transmembrane</keyword>
<dbReference type="FunFam" id="1.10.3810.10:FF:000001">
    <property type="entry name" value="Penicillin-binding protein 1A"/>
    <property type="match status" value="1"/>
</dbReference>
<dbReference type="InterPro" id="IPR036950">
    <property type="entry name" value="PBP_transglycosylase"/>
</dbReference>
<dbReference type="InterPro" id="IPR001264">
    <property type="entry name" value="Glyco_trans_51"/>
</dbReference>
<evidence type="ECO:0000259" key="20">
    <source>
        <dbReference type="PROSITE" id="PS50853"/>
    </source>
</evidence>
<evidence type="ECO:0000256" key="17">
    <source>
        <dbReference type="ARBA" id="ARBA00049902"/>
    </source>
</evidence>
<comment type="similarity">
    <text evidence="1">In the C-terminal section; belongs to the transpeptidase family.</text>
</comment>
<evidence type="ECO:0000256" key="7">
    <source>
        <dbReference type="ARBA" id="ARBA00022679"/>
    </source>
</evidence>
<dbReference type="Gene3D" id="1.10.3810.10">
    <property type="entry name" value="Biosynthetic peptidoglycan transglycosylase-like"/>
    <property type="match status" value="1"/>
</dbReference>
<protein>
    <recommendedName>
        <fullName evidence="20">Fibronectin type-III domain-containing protein</fullName>
    </recommendedName>
</protein>
<dbReference type="PROSITE" id="PS50853">
    <property type="entry name" value="FN3"/>
    <property type="match status" value="1"/>
</dbReference>
<dbReference type="InterPro" id="IPR013783">
    <property type="entry name" value="Ig-like_fold"/>
</dbReference>
<evidence type="ECO:0000313" key="21">
    <source>
        <dbReference type="EMBL" id="ANE47883.1"/>
    </source>
</evidence>
<evidence type="ECO:0000256" key="8">
    <source>
        <dbReference type="ARBA" id="ARBA00022692"/>
    </source>
</evidence>
<evidence type="ECO:0000256" key="11">
    <source>
        <dbReference type="ARBA" id="ARBA00022984"/>
    </source>
</evidence>
<keyword evidence="15" id="KW-0961">Cell wall biogenesis/degradation</keyword>
<dbReference type="CDD" id="cd00063">
    <property type="entry name" value="FN3"/>
    <property type="match status" value="1"/>
</dbReference>
<evidence type="ECO:0000256" key="16">
    <source>
        <dbReference type="ARBA" id="ARBA00034000"/>
    </source>
</evidence>
<feature type="domain" description="Fibronectin type-III" evidence="20">
    <location>
        <begin position="649"/>
        <end position="747"/>
    </location>
</feature>
<feature type="region of interest" description="Disordered" evidence="18">
    <location>
        <begin position="745"/>
        <end position="877"/>
    </location>
</feature>
<dbReference type="Pfam" id="PF00912">
    <property type="entry name" value="Transgly"/>
    <property type="match status" value="1"/>
</dbReference>
<evidence type="ECO:0000256" key="3">
    <source>
        <dbReference type="ARBA" id="ARBA00022475"/>
    </source>
</evidence>
<evidence type="ECO:0000256" key="13">
    <source>
        <dbReference type="ARBA" id="ARBA00023136"/>
    </source>
</evidence>
<dbReference type="InterPro" id="IPR036116">
    <property type="entry name" value="FN3_sf"/>
</dbReference>
<keyword evidence="6" id="KW-0328">Glycosyltransferase</keyword>
<sequence>MAEHKPGNRQVAGKPKGKNKNKKKKGKTILMWFFITAAIAIFCALAGYLFIILSGEKIYKENIDKLTLSESSIIYDSSDKAVKKLVADQIDRELVSLNQIPEKLRYAFIATEDKRFEQHQGVDLWALGRAVVRDVISRSAKEGGSTITQQLAKNLFLNADKTYLRKATEVSIALALENNLTKDQILEKYLNRIYFGKSAYGVKAAAKRYFGKNLEDIEVAEMAILAAIPKAPSNYNPIDNPERSLERRKVVLQLMYEQGYITAAEKEEAFAYEYKPIPKQSGDVYTSYMDYVIKEAAQVTGLTEEEIYTKGLRIFTNLNTQAQKAAESAFSNDDLFPEDGKTAEGKPYQVQGGMTIVNNLNGGIVAMVGGRDVNAGDLNRATVKRQPGSSFKPVTVYGPALDSGDWTPYSSLNNQKQCFGDYCPRNLGGYSDSVPLIDAVEDSINIPAVWLLNEMGAKSGYNFAKKLGLPLADTDRNLSIALGGLTNGVSTLDMAQAYTAFANQGRLNKAHAIRSIKDSAGRDIYSMGKLEQKQVMSPQTAYTMTQLMENVVQNGSGKRAQMNRPVAGKTGTAGYKGTKGNQDIWFAGYTPEWTAAVYMGFDRTTKDNYLDVSSGATARMFSEVMEKALSGRPVKDFVRPEGVVDIAQPPSSVKDLAASYSPEENSVTLTWSPKEGEVAYQVYRKEANDAGFNLIQTVNDAGAVDVGITPGSNYQYYVIVSKQNGNLLSKQSNWVQVAVTGVVTPPEVVPTEPGDGNVIDPGEGPEIEIPDGDDGGENPEEPQNPDEGTVPDAGDGTGNPDNGTEPPGENPGDGQENPNPDGEDGEPVVPGNTDGNQEGDSEPTGDSGQQQLQNGNGLAADPSKDRGKGKDKDKDNN</sequence>